<reference evidence="2 3" key="1">
    <citation type="journal article" date="2021" name="MBio">
        <title>Poor Competitiveness of Bradyrhizobium in Pigeon Pea Root Colonization in Indian Soils.</title>
        <authorList>
            <person name="Chalasani D."/>
            <person name="Basu A."/>
            <person name="Pullabhotla S.V.S.R.N."/>
            <person name="Jorrin B."/>
            <person name="Neal A.L."/>
            <person name="Poole P.S."/>
            <person name="Podile A.R."/>
            <person name="Tkacz A."/>
        </authorList>
    </citation>
    <scope>NUCLEOTIDE SEQUENCE [LARGE SCALE GENOMIC DNA]</scope>
    <source>
        <strain evidence="2 3">HU14</strain>
    </source>
</reference>
<comment type="caution">
    <text evidence="2">The sequence shown here is derived from an EMBL/GenBank/DDBJ whole genome shotgun (WGS) entry which is preliminary data.</text>
</comment>
<dbReference type="EMBL" id="JAEUAW010000007">
    <property type="protein sequence ID" value="MBW9094267.1"/>
    <property type="molecule type" value="Genomic_DNA"/>
</dbReference>
<accession>A0ABS7HMT5</accession>
<organism evidence="2 3">
    <name type="scientific">Microbacterium jejuense</name>
    <dbReference type="NCBI Taxonomy" id="1263637"/>
    <lineage>
        <taxon>Bacteria</taxon>
        <taxon>Bacillati</taxon>
        <taxon>Actinomycetota</taxon>
        <taxon>Actinomycetes</taxon>
        <taxon>Micrococcales</taxon>
        <taxon>Microbacteriaceae</taxon>
        <taxon>Microbacterium</taxon>
    </lineage>
</organism>
<dbReference type="InterPro" id="IPR027843">
    <property type="entry name" value="DUF4440"/>
</dbReference>
<dbReference type="SUPFAM" id="SSF54427">
    <property type="entry name" value="NTF2-like"/>
    <property type="match status" value="1"/>
</dbReference>
<gene>
    <name evidence="2" type="ORF">JNB62_11285</name>
</gene>
<name>A0ABS7HMT5_9MICO</name>
<evidence type="ECO:0000313" key="2">
    <source>
        <dbReference type="EMBL" id="MBW9094267.1"/>
    </source>
</evidence>
<protein>
    <submittedName>
        <fullName evidence="2">Nuclear transport factor 2 family protein</fullName>
    </submittedName>
</protein>
<evidence type="ECO:0000313" key="3">
    <source>
        <dbReference type="Proteomes" id="UP001196843"/>
    </source>
</evidence>
<feature type="domain" description="DUF4440" evidence="1">
    <location>
        <begin position="11"/>
        <end position="115"/>
    </location>
</feature>
<dbReference type="Gene3D" id="3.10.450.50">
    <property type="match status" value="1"/>
</dbReference>
<dbReference type="InterPro" id="IPR032710">
    <property type="entry name" value="NTF2-like_dom_sf"/>
</dbReference>
<proteinExistence type="predicted"/>
<dbReference type="Pfam" id="PF14534">
    <property type="entry name" value="DUF4440"/>
    <property type="match status" value="1"/>
</dbReference>
<keyword evidence="3" id="KW-1185">Reference proteome</keyword>
<dbReference type="Proteomes" id="UP001196843">
    <property type="component" value="Unassembled WGS sequence"/>
</dbReference>
<evidence type="ECO:0000259" key="1">
    <source>
        <dbReference type="Pfam" id="PF14534"/>
    </source>
</evidence>
<sequence length="129" mass="14350">MEGDAVLDELLELEHQGWTSLCDSAGADFYGRLMTPDGVMVLAHGMVLDRDAVVASLDEAPPWRTYEITDERLIPLGDDHAILVYTGRATRDGDEPPFVALMSSVYTRRDGAWRLALYQQTPVPERSGR</sequence>